<gene>
    <name evidence="9" type="ORF">OEV98_07380</name>
</gene>
<keyword evidence="4 7" id="KW-0812">Transmembrane</keyword>
<dbReference type="Pfam" id="PF00535">
    <property type="entry name" value="Glycos_transf_2"/>
    <property type="match status" value="1"/>
</dbReference>
<dbReference type="InterPro" id="IPR050256">
    <property type="entry name" value="Glycosyltransferase_2"/>
</dbReference>
<feature type="domain" description="Glycosyltransferase 2-like" evidence="8">
    <location>
        <begin position="9"/>
        <end position="178"/>
    </location>
</feature>
<dbReference type="InterPro" id="IPR029044">
    <property type="entry name" value="Nucleotide-diphossugar_trans"/>
</dbReference>
<dbReference type="Proteomes" id="UP001209318">
    <property type="component" value="Unassembled WGS sequence"/>
</dbReference>
<keyword evidence="3" id="KW-0808">Transferase</keyword>
<comment type="caution">
    <text evidence="9">The sequence shown here is derived from an EMBL/GenBank/DDBJ whole genome shotgun (WGS) entry which is preliminary data.</text>
</comment>
<feature type="transmembrane region" description="Helical" evidence="7">
    <location>
        <begin position="240"/>
        <end position="260"/>
    </location>
</feature>
<keyword evidence="2" id="KW-0328">Glycosyltransferase</keyword>
<evidence type="ECO:0000313" key="10">
    <source>
        <dbReference type="Proteomes" id="UP001209318"/>
    </source>
</evidence>
<accession>A0AAE3LMX3</accession>
<name>A0AAE3LMX3_9BACI</name>
<dbReference type="AlphaFoldDB" id="A0AAE3LMX3"/>
<sequence length="345" mass="39072">MQSPLPLLTIVVPCYNEEEVLPATIAQLSSVLAELTNLALIHEKSNLLFVDDGSNDRTWSLIAMESVRSPFVTGIKLARNVGHQKAILAGLEIAKTKCDCAITIDADLQDDISVIQTFIEKYHEGYDIVYGVRDSRDTDSFFKKRTALGFYRLMKRLGIPLVANHADFRLLNRRALTELSRYQEENVFLRGIIPLLGLHSTKIYYDRKERLAGKTKYPLKKMLSFALEGITSFSITPIRFITLLGGVLFLFSLVAGSYALMQKFFGYTRDGWTSLMISIWFIGGLQLVAIGIIGEYIGKIYQEVKHRPKYTIDIDLYTNPMLNSQQDTLTFHMGNNRLRDKGSSH</sequence>
<dbReference type="GO" id="GO:0005886">
    <property type="term" value="C:plasma membrane"/>
    <property type="evidence" value="ECO:0007669"/>
    <property type="project" value="TreeGrafter"/>
</dbReference>
<dbReference type="SUPFAM" id="SSF53448">
    <property type="entry name" value="Nucleotide-diphospho-sugar transferases"/>
    <property type="match status" value="1"/>
</dbReference>
<keyword evidence="6 7" id="KW-0472">Membrane</keyword>
<feature type="transmembrane region" description="Helical" evidence="7">
    <location>
        <begin position="272"/>
        <end position="297"/>
    </location>
</feature>
<evidence type="ECO:0000256" key="1">
    <source>
        <dbReference type="ARBA" id="ARBA00004141"/>
    </source>
</evidence>
<comment type="subcellular location">
    <subcellularLocation>
        <location evidence="1">Membrane</location>
        <topology evidence="1">Multi-pass membrane protein</topology>
    </subcellularLocation>
</comment>
<dbReference type="GO" id="GO:0016757">
    <property type="term" value="F:glycosyltransferase activity"/>
    <property type="evidence" value="ECO:0007669"/>
    <property type="project" value="UniProtKB-KW"/>
</dbReference>
<evidence type="ECO:0000256" key="5">
    <source>
        <dbReference type="ARBA" id="ARBA00022989"/>
    </source>
</evidence>
<dbReference type="PANTHER" id="PTHR48090:SF1">
    <property type="entry name" value="PROPHAGE BACTOPRENOL GLUCOSYL TRANSFERASE HOMOLOG"/>
    <property type="match status" value="1"/>
</dbReference>
<evidence type="ECO:0000256" key="4">
    <source>
        <dbReference type="ARBA" id="ARBA00022692"/>
    </source>
</evidence>
<reference evidence="9" key="1">
    <citation type="submission" date="2022-10" db="EMBL/GenBank/DDBJ databases">
        <title>Description of Fervidibacillus gen. nov. in the family Fervidibacillaceae fam. nov. with two species, Fervidibacillus albus sp. nov., and Fervidibacillus halotolerans sp. nov., isolated from tidal flat sediments.</title>
        <authorList>
            <person name="Kwon K.K."/>
            <person name="Yang S.-H."/>
        </authorList>
    </citation>
    <scope>NUCLEOTIDE SEQUENCE</scope>
    <source>
        <strain evidence="9">JCM 19140</strain>
    </source>
</reference>
<dbReference type="PANTHER" id="PTHR48090">
    <property type="entry name" value="UNDECAPRENYL-PHOSPHATE 4-DEOXY-4-FORMAMIDO-L-ARABINOSE TRANSFERASE-RELATED"/>
    <property type="match status" value="1"/>
</dbReference>
<protein>
    <submittedName>
        <fullName evidence="9">Glycosyltransferase family 2 protein</fullName>
    </submittedName>
</protein>
<keyword evidence="5 7" id="KW-1133">Transmembrane helix</keyword>
<dbReference type="RefSeq" id="WP_263072584.1">
    <property type="nucleotide sequence ID" value="NZ_JAOUSF010000002.1"/>
</dbReference>
<evidence type="ECO:0000259" key="8">
    <source>
        <dbReference type="Pfam" id="PF00535"/>
    </source>
</evidence>
<dbReference type="Gene3D" id="3.90.550.10">
    <property type="entry name" value="Spore Coat Polysaccharide Biosynthesis Protein SpsA, Chain A"/>
    <property type="match status" value="1"/>
</dbReference>
<evidence type="ECO:0000256" key="3">
    <source>
        <dbReference type="ARBA" id="ARBA00022679"/>
    </source>
</evidence>
<evidence type="ECO:0000256" key="2">
    <source>
        <dbReference type="ARBA" id="ARBA00022676"/>
    </source>
</evidence>
<dbReference type="InterPro" id="IPR001173">
    <property type="entry name" value="Glyco_trans_2-like"/>
</dbReference>
<organism evidence="9 10">
    <name type="scientific">Perspicuibacillus lycopersici</name>
    <dbReference type="NCBI Taxonomy" id="1325689"/>
    <lineage>
        <taxon>Bacteria</taxon>
        <taxon>Bacillati</taxon>
        <taxon>Bacillota</taxon>
        <taxon>Bacilli</taxon>
        <taxon>Bacillales</taxon>
        <taxon>Bacillaceae</taxon>
        <taxon>Perspicuibacillus</taxon>
    </lineage>
</organism>
<keyword evidence="10" id="KW-1185">Reference proteome</keyword>
<dbReference type="CDD" id="cd04187">
    <property type="entry name" value="DPM1_like_bac"/>
    <property type="match status" value="1"/>
</dbReference>
<proteinExistence type="predicted"/>
<dbReference type="EMBL" id="JAOUSF010000002">
    <property type="protein sequence ID" value="MCU9613376.1"/>
    <property type="molecule type" value="Genomic_DNA"/>
</dbReference>
<evidence type="ECO:0000313" key="9">
    <source>
        <dbReference type="EMBL" id="MCU9613376.1"/>
    </source>
</evidence>
<evidence type="ECO:0000256" key="7">
    <source>
        <dbReference type="SAM" id="Phobius"/>
    </source>
</evidence>
<evidence type="ECO:0000256" key="6">
    <source>
        <dbReference type="ARBA" id="ARBA00023136"/>
    </source>
</evidence>